<dbReference type="InterPro" id="IPR018389">
    <property type="entry name" value="DctP_fam"/>
</dbReference>
<proteinExistence type="predicted"/>
<evidence type="ECO:0000313" key="3">
    <source>
        <dbReference type="EMBL" id="MFC4352490.1"/>
    </source>
</evidence>
<accession>A0ABV8UMP1</accession>
<protein>
    <submittedName>
        <fullName evidence="3">TRAP transporter substrate-binding protein</fullName>
    </submittedName>
</protein>
<feature type="signal peptide" evidence="2">
    <location>
        <begin position="1"/>
        <end position="29"/>
    </location>
</feature>
<dbReference type="InterPro" id="IPR038404">
    <property type="entry name" value="TRAP_DctP_sf"/>
</dbReference>
<dbReference type="PANTHER" id="PTHR33376:SF4">
    <property type="entry name" value="SIALIC ACID-BINDING PERIPLASMIC PROTEIN SIAP"/>
    <property type="match status" value="1"/>
</dbReference>
<dbReference type="NCBIfam" id="NF037995">
    <property type="entry name" value="TRAP_S1"/>
    <property type="match status" value="1"/>
</dbReference>
<dbReference type="CDD" id="cd13602">
    <property type="entry name" value="PBP2_TRAP_BpDctp6_7"/>
    <property type="match status" value="1"/>
</dbReference>
<evidence type="ECO:0000313" key="4">
    <source>
        <dbReference type="Proteomes" id="UP001595799"/>
    </source>
</evidence>
<keyword evidence="1 2" id="KW-0732">Signal</keyword>
<name>A0ABV8UMP1_9PROT</name>
<gene>
    <name evidence="3" type="ORF">ACFOW6_13145</name>
</gene>
<keyword evidence="4" id="KW-1185">Reference proteome</keyword>
<reference evidence="4" key="1">
    <citation type="journal article" date="2019" name="Int. J. Syst. Evol. Microbiol.">
        <title>The Global Catalogue of Microorganisms (GCM) 10K type strain sequencing project: providing services to taxonomists for standard genome sequencing and annotation.</title>
        <authorList>
            <consortium name="The Broad Institute Genomics Platform"/>
            <consortium name="The Broad Institute Genome Sequencing Center for Infectious Disease"/>
            <person name="Wu L."/>
            <person name="Ma J."/>
        </authorList>
    </citation>
    <scope>NUCLEOTIDE SEQUENCE [LARGE SCALE GENOMIC DNA]</scope>
    <source>
        <strain evidence="4">CECT 8472</strain>
    </source>
</reference>
<dbReference type="Pfam" id="PF03480">
    <property type="entry name" value="DctP"/>
    <property type="match status" value="1"/>
</dbReference>
<comment type="caution">
    <text evidence="3">The sequence shown here is derived from an EMBL/GenBank/DDBJ whole genome shotgun (WGS) entry which is preliminary data.</text>
</comment>
<dbReference type="Proteomes" id="UP001595799">
    <property type="component" value="Unassembled WGS sequence"/>
</dbReference>
<dbReference type="RefSeq" id="WP_382422841.1">
    <property type="nucleotide sequence ID" value="NZ_JBHSCW010000007.1"/>
</dbReference>
<dbReference type="PANTHER" id="PTHR33376">
    <property type="match status" value="1"/>
</dbReference>
<dbReference type="Gene3D" id="3.40.190.170">
    <property type="entry name" value="Bacterial extracellular solute-binding protein, family 7"/>
    <property type="match status" value="1"/>
</dbReference>
<evidence type="ECO:0000256" key="2">
    <source>
        <dbReference type="SAM" id="SignalP"/>
    </source>
</evidence>
<organism evidence="3 4">
    <name type="scientific">Fodinicurvata halophila</name>
    <dbReference type="NCBI Taxonomy" id="1419723"/>
    <lineage>
        <taxon>Bacteria</taxon>
        <taxon>Pseudomonadati</taxon>
        <taxon>Pseudomonadota</taxon>
        <taxon>Alphaproteobacteria</taxon>
        <taxon>Rhodospirillales</taxon>
        <taxon>Rhodovibrionaceae</taxon>
        <taxon>Fodinicurvata</taxon>
    </lineage>
</organism>
<dbReference type="SUPFAM" id="SSF53850">
    <property type="entry name" value="Periplasmic binding protein-like II"/>
    <property type="match status" value="1"/>
</dbReference>
<sequence length="331" mass="36175">MTTKTILSRLATGAAAMGLGLTMTAGVAAAENWDMPTPYPEGNFHTQNIIQFAEDVEEATDGELTITVHSNGSLIEHPEIKNAVRGGQVQAGEFLLSLLANENAIFQIDSVPFLATSYEEAGKLWEVSREKTEELLAQQNLKVLYAVAWPPQGIYTTEKLQTIDDLSGTSFRSYNNTTERLAQLAGAVPTQVEVPDLAQAFSTGRVDAMITSPSTGVNVKAWDFLDYYADTRAWLPKNIIVVNQDAFDALSPEVQEAVMEAAGEAEARGWEMSMEETKTQTEVLAENGIEVYEPSEELRDSLLEIGETMSAEWAERAGEEGQKILDAFLAN</sequence>
<feature type="chain" id="PRO_5045534747" evidence="2">
    <location>
        <begin position="30"/>
        <end position="331"/>
    </location>
</feature>
<evidence type="ECO:0000256" key="1">
    <source>
        <dbReference type="ARBA" id="ARBA00022729"/>
    </source>
</evidence>
<dbReference type="EMBL" id="JBHSCW010000007">
    <property type="protein sequence ID" value="MFC4352490.1"/>
    <property type="molecule type" value="Genomic_DNA"/>
</dbReference>